<protein>
    <recommendedName>
        <fullName evidence="1">Heterokaryon incompatibility domain-containing protein</fullName>
    </recommendedName>
</protein>
<dbReference type="STRING" id="2656787.A0A370TAF8"/>
<name>A0A370TAF8_9HELO</name>
<proteinExistence type="predicted"/>
<dbReference type="Pfam" id="PF06985">
    <property type="entry name" value="HET"/>
    <property type="match status" value="1"/>
</dbReference>
<accession>A0A370TAF8</accession>
<keyword evidence="3" id="KW-1185">Reference proteome</keyword>
<sequence>MKIHCKACKKVAKQLAKVISTRRRGQPFEAPDQSTIPILSVFGTVGEISKRKYCHSCRDLGKEFTRWETVGYWTRDDNLAVGVGIDDSPSYPTLKPLQQSLYIIAIDPTASYGRTYLVNLYPLEKGAPHDICGRVIDRHEVSCDLIKGWLQCCDLTHGEYCTSGLTSRLPPDARPTRLLLVDLENHCLSYGTLTDKYAALSYVWGQVNSLRTTHANIQDFLKPGGLDFVSGDLHIPQTIKDFMKLALRLGIRYAWVDSLCIVQDGDDIQQQLNGMAAIFSSAYLTIVSEGPDANSGLIGAGSGGKPRDRPSYMLRLPNMTCVLDDNTINPNDPQIWQQRAWTFQEGLFSRRLLTFDIFGILNWVCPRFYWHEVEQEPSEALDWMPHNPSISIDWKYIGLSELNFTWPDMRRWCDLVEEYVPRELSFQADGMNAVAGLISVIESGSPGGFFYGLPELFFDTFLLWDVLEGHFAEMREVNGLPSWSFLGWKGGPSTQLDLFWWRFSMDHIFLDRPDQGYGSDCEIVSIVDWYKESRSSSLVPVANQFHVCRSQWVDQPPEGWTKHMSNEIGSPYFMHESIDDGQKFRYPIALPQAGARSENDKFLGRLRFKTKRGWLKIGNLIQQDTDDDSGNDPESSHHSAINVSLVDDLGNWSGIIRLPRKEVYDLTTVPNVVQKKAPMELIAVAMGNVRNDSFPKHSDVFSVYRLDIPEWDCEERPKDADFYQFYFVLCIEWRGDIAYRRGLGRVEKSAWERLPLEEIDVVLE</sequence>
<dbReference type="PANTHER" id="PTHR33112">
    <property type="entry name" value="DOMAIN PROTEIN, PUTATIVE-RELATED"/>
    <property type="match status" value="1"/>
</dbReference>
<organism evidence="2 3">
    <name type="scientific">Venustampulla echinocandica</name>
    <dbReference type="NCBI Taxonomy" id="2656787"/>
    <lineage>
        <taxon>Eukaryota</taxon>
        <taxon>Fungi</taxon>
        <taxon>Dikarya</taxon>
        <taxon>Ascomycota</taxon>
        <taxon>Pezizomycotina</taxon>
        <taxon>Leotiomycetes</taxon>
        <taxon>Helotiales</taxon>
        <taxon>Pleuroascaceae</taxon>
        <taxon>Venustampulla</taxon>
    </lineage>
</organism>
<reference evidence="2 3" key="1">
    <citation type="journal article" date="2018" name="IMA Fungus">
        <title>IMA Genome-F 9: Draft genome sequence of Annulohypoxylon stygium, Aspergillus mulundensis, Berkeleyomyces basicola (syn. Thielaviopsis basicola), Ceratocystis smalleyi, two Cercospora beticola strains, Coleophoma cylindrospora, Fusarium fracticaudum, Phialophora cf. hyalina, and Morchella septimelata.</title>
        <authorList>
            <person name="Wingfield B.D."/>
            <person name="Bills G.F."/>
            <person name="Dong Y."/>
            <person name="Huang W."/>
            <person name="Nel W.J."/>
            <person name="Swalarsk-Parry B.S."/>
            <person name="Vaghefi N."/>
            <person name="Wilken P.M."/>
            <person name="An Z."/>
            <person name="de Beer Z.W."/>
            <person name="De Vos L."/>
            <person name="Chen L."/>
            <person name="Duong T.A."/>
            <person name="Gao Y."/>
            <person name="Hammerbacher A."/>
            <person name="Kikkert J.R."/>
            <person name="Li Y."/>
            <person name="Li H."/>
            <person name="Li K."/>
            <person name="Li Q."/>
            <person name="Liu X."/>
            <person name="Ma X."/>
            <person name="Naidoo K."/>
            <person name="Pethybridge S.J."/>
            <person name="Sun J."/>
            <person name="Steenkamp E.T."/>
            <person name="van der Nest M.A."/>
            <person name="van Wyk S."/>
            <person name="Wingfield M.J."/>
            <person name="Xiong C."/>
            <person name="Yue Q."/>
            <person name="Zhang X."/>
        </authorList>
    </citation>
    <scope>NUCLEOTIDE SEQUENCE [LARGE SCALE GENOMIC DNA]</scope>
    <source>
        <strain evidence="2 3">BP 5553</strain>
    </source>
</reference>
<evidence type="ECO:0000313" key="2">
    <source>
        <dbReference type="EMBL" id="RDL30804.1"/>
    </source>
</evidence>
<dbReference type="InterPro" id="IPR010730">
    <property type="entry name" value="HET"/>
</dbReference>
<dbReference type="OrthoDB" id="5428863at2759"/>
<evidence type="ECO:0000259" key="1">
    <source>
        <dbReference type="Pfam" id="PF06985"/>
    </source>
</evidence>
<dbReference type="EMBL" id="NPIC01000014">
    <property type="protein sequence ID" value="RDL30804.1"/>
    <property type="molecule type" value="Genomic_DNA"/>
</dbReference>
<dbReference type="RefSeq" id="XP_031865180.1">
    <property type="nucleotide sequence ID" value="XM_032018772.1"/>
</dbReference>
<comment type="caution">
    <text evidence="2">The sequence shown here is derived from an EMBL/GenBank/DDBJ whole genome shotgun (WGS) entry which is preliminary data.</text>
</comment>
<dbReference type="Proteomes" id="UP000254866">
    <property type="component" value="Unassembled WGS sequence"/>
</dbReference>
<dbReference type="PANTHER" id="PTHR33112:SF1">
    <property type="entry name" value="HETEROKARYON INCOMPATIBILITY DOMAIN-CONTAINING PROTEIN"/>
    <property type="match status" value="1"/>
</dbReference>
<feature type="domain" description="Heterokaryon incompatibility" evidence="1">
    <location>
        <begin position="197"/>
        <end position="345"/>
    </location>
</feature>
<dbReference type="AlphaFoldDB" id="A0A370TAF8"/>
<gene>
    <name evidence="2" type="ORF">BP5553_10149</name>
</gene>
<dbReference type="GeneID" id="43602998"/>
<evidence type="ECO:0000313" key="3">
    <source>
        <dbReference type="Proteomes" id="UP000254866"/>
    </source>
</evidence>